<reference evidence="5 6" key="1">
    <citation type="submission" date="2024-11" db="EMBL/GenBank/DDBJ databases">
        <title>Chromosome-level genome assembly of the freshwater bivalve Anodonta woodiana.</title>
        <authorList>
            <person name="Chen X."/>
        </authorList>
    </citation>
    <scope>NUCLEOTIDE SEQUENCE [LARGE SCALE GENOMIC DNA]</scope>
    <source>
        <strain evidence="5">MN2024</strain>
        <tissue evidence="5">Gills</tissue>
    </source>
</reference>
<keyword evidence="1" id="KW-0677">Repeat</keyword>
<keyword evidence="2" id="KW-0175">Coiled coil</keyword>
<organism evidence="5 6">
    <name type="scientific">Sinanodonta woodiana</name>
    <name type="common">Chinese pond mussel</name>
    <name type="synonym">Anodonta woodiana</name>
    <dbReference type="NCBI Taxonomy" id="1069815"/>
    <lineage>
        <taxon>Eukaryota</taxon>
        <taxon>Metazoa</taxon>
        <taxon>Spiralia</taxon>
        <taxon>Lophotrochozoa</taxon>
        <taxon>Mollusca</taxon>
        <taxon>Bivalvia</taxon>
        <taxon>Autobranchia</taxon>
        <taxon>Heteroconchia</taxon>
        <taxon>Palaeoheterodonta</taxon>
        <taxon>Unionida</taxon>
        <taxon>Unionoidea</taxon>
        <taxon>Unionidae</taxon>
        <taxon>Unioninae</taxon>
        <taxon>Sinanodonta</taxon>
    </lineage>
</organism>
<dbReference type="Gene3D" id="3.40.50.300">
    <property type="entry name" value="P-loop containing nucleotide triphosphate hydrolases"/>
    <property type="match status" value="1"/>
</dbReference>
<feature type="coiled-coil region" evidence="2">
    <location>
        <begin position="727"/>
        <end position="754"/>
    </location>
</feature>
<dbReference type="Pfam" id="PF16095">
    <property type="entry name" value="COR-A"/>
    <property type="match status" value="1"/>
</dbReference>
<evidence type="ECO:0000313" key="6">
    <source>
        <dbReference type="Proteomes" id="UP001634394"/>
    </source>
</evidence>
<dbReference type="AlphaFoldDB" id="A0ABD3VIH4"/>
<sequence length="759" mass="88022">METKKAMKTETAANIPEGAECSAEKKICTNVSKVYGPEKEPSNVLKVPVNKNMESGNVNEITDLNKIKHELHIGLPLPPSSTNASNKEINYVIYWLNSVHSHSFLPAEFSLENDEDKKDQNLPDMHRKIPPVILVGTNCDKIPKSKVEEKTKKHFDEIRRLLQKRPLRHYLVDEFAVSNIQADSTIDKLKMRIFELAQSQDYWGQEIPARWLALRKALIEKREKEGKMVVEYNEVETLNKSLEVKIESSEELDLFLEFEHQLGNVIFYRIKDLMAEVILDPQWLIKGLKIWITSDEIVKKHPDLEGDWYRFKDTGQLTKKLIDLLWSMHSEFHQHQQHLLDVMEKLNILAKPMMKDPESKDDNYYWVPCMVQKSADDYHQKREGVTKTPTLCFVSQTKFIHVGVFHRLLASCLSKWQPAKIGKKYLLFNGICEFELDGCHNLVLSINDYIIQAAVIRYSTEKEGPELAHCIIVQEYVYSALKAIAECLCPSCGFEICIQCDKSPPQSNEGLHKITDLRKVKDMRCCSHKDGTDHCVTSHELLRFWEREDLSIPCSVQTAQSNHVRNNFMKVFSLVVDVGSKVLRRLLIYYTVTPNRTLDQYLNSQKKPIADLKKKSVLRKDQIDILFPQKGSTDLSKYDITLASALLCNIVPALDQQDEPKVKGLRQERNNLMHATSTEMNITDFKNKWTNITTDLTDLVQCFQDNDFEKEIRRAIMQIDQPGVDYLETILNNYRDLKYRVEKLEHKHERSKERKETVK</sequence>
<dbReference type="EMBL" id="JBJQND010000011">
    <property type="protein sequence ID" value="KAL3861379.1"/>
    <property type="molecule type" value="Genomic_DNA"/>
</dbReference>
<protein>
    <recommendedName>
        <fullName evidence="7">C-terminal of Roc (COR) domain-containing protein</fullName>
    </recommendedName>
</protein>
<evidence type="ECO:0000313" key="5">
    <source>
        <dbReference type="EMBL" id="KAL3861379.1"/>
    </source>
</evidence>
<keyword evidence="6" id="KW-1185">Reference proteome</keyword>
<dbReference type="Pfam" id="PF18738">
    <property type="entry name" value="HEPN_DZIP3"/>
    <property type="match status" value="1"/>
</dbReference>
<evidence type="ECO:0000259" key="4">
    <source>
        <dbReference type="Pfam" id="PF18738"/>
    </source>
</evidence>
<proteinExistence type="predicted"/>
<comment type="caution">
    <text evidence="5">The sequence shown here is derived from an EMBL/GenBank/DDBJ whole genome shotgun (WGS) entry which is preliminary data.</text>
</comment>
<gene>
    <name evidence="5" type="ORF">ACJMK2_007415</name>
</gene>
<dbReference type="InterPro" id="IPR027417">
    <property type="entry name" value="P-loop_NTPase"/>
</dbReference>
<evidence type="ECO:0008006" key="7">
    <source>
        <dbReference type="Google" id="ProtNLM"/>
    </source>
</evidence>
<name>A0ABD3VIH4_SINWO</name>
<feature type="domain" description="COR" evidence="3">
    <location>
        <begin position="208"/>
        <end position="350"/>
    </location>
</feature>
<dbReference type="InterPro" id="IPR041249">
    <property type="entry name" value="HEPN_DZIP3"/>
</dbReference>
<dbReference type="InterPro" id="IPR032171">
    <property type="entry name" value="COR-A"/>
</dbReference>
<accession>A0ABD3VIH4</accession>
<evidence type="ECO:0000256" key="1">
    <source>
        <dbReference type="ARBA" id="ARBA00022737"/>
    </source>
</evidence>
<dbReference type="Proteomes" id="UP001634394">
    <property type="component" value="Unassembled WGS sequence"/>
</dbReference>
<evidence type="ECO:0000259" key="3">
    <source>
        <dbReference type="Pfam" id="PF16095"/>
    </source>
</evidence>
<dbReference type="Gene3D" id="1.10.10.10">
    <property type="entry name" value="Winged helix-like DNA-binding domain superfamily/Winged helix DNA-binding domain"/>
    <property type="match status" value="1"/>
</dbReference>
<feature type="domain" description="DZIP3-like HEPN" evidence="4">
    <location>
        <begin position="596"/>
        <end position="702"/>
    </location>
</feature>
<dbReference type="InterPro" id="IPR036388">
    <property type="entry name" value="WH-like_DNA-bd_sf"/>
</dbReference>
<evidence type="ECO:0000256" key="2">
    <source>
        <dbReference type="SAM" id="Coils"/>
    </source>
</evidence>